<sequence length="127" mass="14602">MGECWHSDPVKRPIATDIHERIVKIKEKESNNPIEIKESLNIGPVKINNPGAIYKSRPLSAIINSAMSLWSKSINLEKSKRRLEDNLIEDNDGRGIKRNKLYEEDKDYLTSELGFDLDENNECIVTY</sequence>
<dbReference type="AlphaFoldDB" id="A0A2N0REG2"/>
<dbReference type="Proteomes" id="UP000232688">
    <property type="component" value="Unassembled WGS sequence"/>
</dbReference>
<evidence type="ECO:0008006" key="3">
    <source>
        <dbReference type="Google" id="ProtNLM"/>
    </source>
</evidence>
<reference evidence="1 2" key="1">
    <citation type="submission" date="2017-10" db="EMBL/GenBank/DDBJ databases">
        <title>Extensive intraspecific genome diversity in a model arbuscular mycorrhizal fungus.</title>
        <authorList>
            <person name="Chen E.C.H."/>
            <person name="Morin E."/>
            <person name="Baudet D."/>
            <person name="Noel J."/>
            <person name="Ndikumana S."/>
            <person name="Charron P."/>
            <person name="St-Onge C."/>
            <person name="Giorgi J."/>
            <person name="Grigoriev I.V."/>
            <person name="Roux C."/>
            <person name="Martin F.M."/>
            <person name="Corradi N."/>
        </authorList>
    </citation>
    <scope>NUCLEOTIDE SEQUENCE [LARGE SCALE GENOMIC DNA]</scope>
    <source>
        <strain evidence="1 2">A1</strain>
    </source>
</reference>
<evidence type="ECO:0000313" key="1">
    <source>
        <dbReference type="EMBL" id="PKC61668.1"/>
    </source>
</evidence>
<gene>
    <name evidence="1" type="ORF">RhiirA1_466218</name>
</gene>
<reference evidence="1 2" key="2">
    <citation type="submission" date="2017-10" db="EMBL/GenBank/DDBJ databases">
        <title>Genome analyses suggest a sexual origin of heterokaryosis in a supposedly ancient asexual fungus.</title>
        <authorList>
            <person name="Corradi N."/>
            <person name="Sedzielewska K."/>
            <person name="Noel J."/>
            <person name="Charron P."/>
            <person name="Farinelli L."/>
            <person name="Marton T."/>
            <person name="Kruger M."/>
            <person name="Pelin A."/>
            <person name="Brachmann A."/>
            <person name="Corradi N."/>
        </authorList>
    </citation>
    <scope>NUCLEOTIDE SEQUENCE [LARGE SCALE GENOMIC DNA]</scope>
    <source>
        <strain evidence="1 2">A1</strain>
    </source>
</reference>
<accession>A0A2N0REG2</accession>
<proteinExistence type="predicted"/>
<name>A0A2N0REG2_9GLOM</name>
<dbReference type="VEuPathDB" id="FungiDB:FUN_004859"/>
<dbReference type="EMBL" id="LLXH01000951">
    <property type="protein sequence ID" value="PKC61668.1"/>
    <property type="molecule type" value="Genomic_DNA"/>
</dbReference>
<evidence type="ECO:0000313" key="2">
    <source>
        <dbReference type="Proteomes" id="UP000232688"/>
    </source>
</evidence>
<protein>
    <recommendedName>
        <fullName evidence="3">Serine-threonine/tyrosine-protein kinase catalytic domain-containing protein</fullName>
    </recommendedName>
</protein>
<dbReference type="VEuPathDB" id="FungiDB:RhiirA1_466218"/>
<comment type="caution">
    <text evidence="1">The sequence shown here is derived from an EMBL/GenBank/DDBJ whole genome shotgun (WGS) entry which is preliminary data.</text>
</comment>
<organism evidence="1 2">
    <name type="scientific">Rhizophagus irregularis</name>
    <dbReference type="NCBI Taxonomy" id="588596"/>
    <lineage>
        <taxon>Eukaryota</taxon>
        <taxon>Fungi</taxon>
        <taxon>Fungi incertae sedis</taxon>
        <taxon>Mucoromycota</taxon>
        <taxon>Glomeromycotina</taxon>
        <taxon>Glomeromycetes</taxon>
        <taxon>Glomerales</taxon>
        <taxon>Glomeraceae</taxon>
        <taxon>Rhizophagus</taxon>
    </lineage>
</organism>